<gene>
    <name evidence="1" type="ORF">ACOLOM_LOCUS3433</name>
</gene>
<accession>A0ACA9LB70</accession>
<organism evidence="1 2">
    <name type="scientific">Acaulospora colombiana</name>
    <dbReference type="NCBI Taxonomy" id="27376"/>
    <lineage>
        <taxon>Eukaryota</taxon>
        <taxon>Fungi</taxon>
        <taxon>Fungi incertae sedis</taxon>
        <taxon>Mucoromycota</taxon>
        <taxon>Glomeromycotina</taxon>
        <taxon>Glomeromycetes</taxon>
        <taxon>Diversisporales</taxon>
        <taxon>Acaulosporaceae</taxon>
        <taxon>Acaulospora</taxon>
    </lineage>
</organism>
<evidence type="ECO:0000313" key="1">
    <source>
        <dbReference type="EMBL" id="CAG8515952.1"/>
    </source>
</evidence>
<evidence type="ECO:0000313" key="2">
    <source>
        <dbReference type="Proteomes" id="UP000789525"/>
    </source>
</evidence>
<reference evidence="1" key="1">
    <citation type="submission" date="2021-06" db="EMBL/GenBank/DDBJ databases">
        <authorList>
            <person name="Kallberg Y."/>
            <person name="Tangrot J."/>
            <person name="Rosling A."/>
        </authorList>
    </citation>
    <scope>NUCLEOTIDE SEQUENCE</scope>
    <source>
        <strain evidence="1">CL356</strain>
    </source>
</reference>
<proteinExistence type="predicted"/>
<sequence>MSTPESLDPKTVKRLWDQNQHKSQDKTSQSHKKKGTENIAQVIVDGIQDSVISDESETQSFASSNHEETLCWVNYGKEFIIQYNDLIKNSNGKIGEKKAKGIIYDKILEHLNIREGRSKEMGLQLPEISRKTLCKKTQKAVRTYKLFEKIGMDQIKYLKAYSANSISELTKIIDTRRQNHTTEIVSTLPETELNAFSEKVSLEKLSETISEESTEGSQESVSNKPRETEPRSSTHPNKNCLYQYDIKHGMNPEKFAVITEAEKKRWDGECFHEDLKRDIRFYRSGIERKEDPRKYREFLTDRERLVGEELLRRYYD</sequence>
<dbReference type="Proteomes" id="UP000789525">
    <property type="component" value="Unassembled WGS sequence"/>
</dbReference>
<protein>
    <submittedName>
        <fullName evidence="1">12690_t:CDS:1</fullName>
    </submittedName>
</protein>
<keyword evidence="2" id="KW-1185">Reference proteome</keyword>
<comment type="caution">
    <text evidence="1">The sequence shown here is derived from an EMBL/GenBank/DDBJ whole genome shotgun (WGS) entry which is preliminary data.</text>
</comment>
<dbReference type="EMBL" id="CAJVPT010005082">
    <property type="protein sequence ID" value="CAG8515952.1"/>
    <property type="molecule type" value="Genomic_DNA"/>
</dbReference>
<name>A0ACA9LB70_9GLOM</name>